<protein>
    <submittedName>
        <fullName evidence="8">Glycosyltransferase family 4 protein</fullName>
    </submittedName>
</protein>
<feature type="transmembrane region" description="Helical" evidence="7">
    <location>
        <begin position="171"/>
        <end position="189"/>
    </location>
</feature>
<feature type="transmembrane region" description="Helical" evidence="7">
    <location>
        <begin position="68"/>
        <end position="84"/>
    </location>
</feature>
<dbReference type="CDD" id="cd06854">
    <property type="entry name" value="GT_WbpL_WbcO_like"/>
    <property type="match status" value="1"/>
</dbReference>
<feature type="transmembrane region" description="Helical" evidence="7">
    <location>
        <begin position="6"/>
        <end position="24"/>
    </location>
</feature>
<accession>A0ABU5K862</accession>
<keyword evidence="2" id="KW-1003">Cell membrane</keyword>
<dbReference type="Pfam" id="PF00953">
    <property type="entry name" value="Glycos_transf_4"/>
    <property type="match status" value="1"/>
</dbReference>
<keyword evidence="9" id="KW-1185">Reference proteome</keyword>
<keyword evidence="3" id="KW-0808">Transferase</keyword>
<feature type="transmembrane region" description="Helical" evidence="7">
    <location>
        <begin position="293"/>
        <end position="313"/>
    </location>
</feature>
<reference evidence="8 9" key="1">
    <citation type="submission" date="2023-11" db="EMBL/GenBank/DDBJ databases">
        <title>Novel species in genus Nocardioides.</title>
        <authorList>
            <person name="Zhou H."/>
        </authorList>
    </citation>
    <scope>NUCLEOTIDE SEQUENCE [LARGE SCALE GENOMIC DNA]</scope>
    <source>
        <strain evidence="8 9">S-58</strain>
    </source>
</reference>
<evidence type="ECO:0000256" key="7">
    <source>
        <dbReference type="SAM" id="Phobius"/>
    </source>
</evidence>
<comment type="subcellular location">
    <subcellularLocation>
        <location evidence="1">Cell membrane</location>
        <topology evidence="1">Multi-pass membrane protein</topology>
    </subcellularLocation>
</comment>
<feature type="transmembrane region" description="Helical" evidence="7">
    <location>
        <begin position="148"/>
        <end position="165"/>
    </location>
</feature>
<feature type="transmembrane region" description="Helical" evidence="7">
    <location>
        <begin position="120"/>
        <end position="141"/>
    </location>
</feature>
<dbReference type="EMBL" id="JAXQPW010000001">
    <property type="protein sequence ID" value="MDZ5661153.1"/>
    <property type="molecule type" value="Genomic_DNA"/>
</dbReference>
<feature type="transmembrane region" description="Helical" evidence="7">
    <location>
        <begin position="264"/>
        <end position="287"/>
    </location>
</feature>
<evidence type="ECO:0000256" key="1">
    <source>
        <dbReference type="ARBA" id="ARBA00004651"/>
    </source>
</evidence>
<evidence type="ECO:0000256" key="5">
    <source>
        <dbReference type="ARBA" id="ARBA00022989"/>
    </source>
</evidence>
<dbReference type="PANTHER" id="PTHR22926:SF3">
    <property type="entry name" value="UNDECAPRENYL-PHOSPHATE ALPHA-N-ACETYLGLUCOSAMINYL 1-PHOSPHATE TRANSFERASE"/>
    <property type="match status" value="1"/>
</dbReference>
<keyword evidence="5 7" id="KW-1133">Transmembrane helix</keyword>
<organism evidence="8 9">
    <name type="scientific">Nocardioides renjunii</name>
    <dbReference type="NCBI Taxonomy" id="3095075"/>
    <lineage>
        <taxon>Bacteria</taxon>
        <taxon>Bacillati</taxon>
        <taxon>Actinomycetota</taxon>
        <taxon>Actinomycetes</taxon>
        <taxon>Propionibacteriales</taxon>
        <taxon>Nocardioidaceae</taxon>
        <taxon>Nocardioides</taxon>
    </lineage>
</organism>
<comment type="caution">
    <text evidence="8">The sequence shown here is derived from an EMBL/GenBank/DDBJ whole genome shotgun (WGS) entry which is preliminary data.</text>
</comment>
<dbReference type="InterPro" id="IPR000715">
    <property type="entry name" value="Glycosyl_transferase_4"/>
</dbReference>
<evidence type="ECO:0000256" key="4">
    <source>
        <dbReference type="ARBA" id="ARBA00022692"/>
    </source>
</evidence>
<evidence type="ECO:0000313" key="8">
    <source>
        <dbReference type="EMBL" id="MDZ5661153.1"/>
    </source>
</evidence>
<evidence type="ECO:0000313" key="9">
    <source>
        <dbReference type="Proteomes" id="UP001291999"/>
    </source>
</evidence>
<feature type="transmembrane region" description="Helical" evidence="7">
    <location>
        <begin position="96"/>
        <end position="114"/>
    </location>
</feature>
<proteinExistence type="predicted"/>
<name>A0ABU5K862_9ACTN</name>
<evidence type="ECO:0000256" key="2">
    <source>
        <dbReference type="ARBA" id="ARBA00022475"/>
    </source>
</evidence>
<keyword evidence="6 7" id="KW-0472">Membrane</keyword>
<keyword evidence="4 7" id="KW-0812">Transmembrane</keyword>
<sequence length="321" mass="32767">MDATTVAAAALASVVVTGVVAALLPRLGVVDVPNHRSSHARPVPRGGGIGVVAGLLTGLLVSAPDQQLAIGLAAAVALAVLGFVDDVRSLPALLRLVAQVVVAALAAAVLVRALDMDLAVGITVTAAATLWLTGYVNVFNFMDGSNGLAGLSALIAGATFAWVGWAESEPTLLVGGSVLLGAAAGFLPWNFPVARIFLGDVGSYSTGFLVAWLGLVGVLTTDRYAWCLAPTVLVLLDTSLTLVRRARRGESLMEAHREHVYQRLTTVPGSPLPAIVTALFGAAFVASAALPPIALAVTWMILGGAYVAMPHLVGRTSSVNA</sequence>
<evidence type="ECO:0000256" key="6">
    <source>
        <dbReference type="ARBA" id="ARBA00023136"/>
    </source>
</evidence>
<dbReference type="Proteomes" id="UP001291999">
    <property type="component" value="Unassembled WGS sequence"/>
</dbReference>
<feature type="transmembrane region" description="Helical" evidence="7">
    <location>
        <begin position="196"/>
        <end position="217"/>
    </location>
</feature>
<gene>
    <name evidence="8" type="ORF">SFC79_05195</name>
</gene>
<feature type="transmembrane region" description="Helical" evidence="7">
    <location>
        <begin position="223"/>
        <end position="243"/>
    </location>
</feature>
<dbReference type="RefSeq" id="WP_172267741.1">
    <property type="nucleotide sequence ID" value="NZ_JAXQPW010000001.1"/>
</dbReference>
<dbReference type="PANTHER" id="PTHR22926">
    <property type="entry name" value="PHOSPHO-N-ACETYLMURAMOYL-PENTAPEPTIDE-TRANSFERASE"/>
    <property type="match status" value="1"/>
</dbReference>
<evidence type="ECO:0000256" key="3">
    <source>
        <dbReference type="ARBA" id="ARBA00022679"/>
    </source>
</evidence>